<feature type="repeat" description="ANK" evidence="3">
    <location>
        <begin position="381"/>
        <end position="407"/>
    </location>
</feature>
<evidence type="ECO:0000256" key="4">
    <source>
        <dbReference type="SAM" id="MobiDB-lite"/>
    </source>
</evidence>
<evidence type="ECO:0000313" key="5">
    <source>
        <dbReference type="EMBL" id="MBB6053724.1"/>
    </source>
</evidence>
<dbReference type="PANTHER" id="PTHR24198">
    <property type="entry name" value="ANKYRIN REPEAT AND PROTEIN KINASE DOMAIN-CONTAINING PROTEIN"/>
    <property type="match status" value="1"/>
</dbReference>
<dbReference type="Pfam" id="PF13857">
    <property type="entry name" value="Ank_5"/>
    <property type="match status" value="1"/>
</dbReference>
<sequence>MLSTDADKALWLAILGKDAKGVALAAQQGADLNGRVPQLSVSVALQIQHSLAKEHDTPVDERTQVALTEHALSTLQRDPRSRDHFTEATWSPLLVACHYELAEVRNALLAAGANPDEADETGLTPLLIAVRKGDTEATRALLEAGADPNHSQPRAERGVGAQGHSPLVRAAGDGNLALVELLLAHGAEVDRPNSAGQTALLAACGRPHGAVSWSDLSEREDREETSGDLVATMAAMTEQLGKRRAPEERVGDWDAIVTLLLERGADIETEVEGEYPIVGFGLTGTPLIQAAGRGDLPLVEKLLTAGAAPRAAGGTSPLHAALQGAGSLAVLQRLLDAGADPNVRDSEPTPVVGLAARSGNMEALKLLQASGVDIHQRGEKSGGTLLHVAADTGKTEVLAYLLDQGLECDAPMIRPSHTEHTQKLRDTLEKLKREPQSSVLQEALAAPPETPEPPIEGVTPLMVAAVRHRTEAVALLLERGADPHRRDSAGKTARDYVLSSAEQFQSKRGKVQELIQRDIKQDLGDTLEKLPEATRAGLDEQMQKFQATFTGMFDQMFTKKHQAAEATLALFPEN</sequence>
<dbReference type="InterPro" id="IPR002110">
    <property type="entry name" value="Ankyrin_rpt"/>
</dbReference>
<feature type="repeat" description="ANK" evidence="3">
    <location>
        <begin position="162"/>
        <end position="194"/>
    </location>
</feature>
<dbReference type="SMART" id="SM00248">
    <property type="entry name" value="ANK"/>
    <property type="match status" value="9"/>
</dbReference>
<protein>
    <submittedName>
        <fullName evidence="5">Ankyrin repeat protein</fullName>
    </submittedName>
</protein>
<dbReference type="Proteomes" id="UP000520814">
    <property type="component" value="Unassembled WGS sequence"/>
</dbReference>
<feature type="repeat" description="ANK" evidence="3">
    <location>
        <begin position="313"/>
        <end position="346"/>
    </location>
</feature>
<feature type="repeat" description="ANK" evidence="3">
    <location>
        <begin position="121"/>
        <end position="153"/>
    </location>
</feature>
<dbReference type="EMBL" id="JACHGW010000008">
    <property type="protein sequence ID" value="MBB6053724.1"/>
    <property type="molecule type" value="Genomic_DNA"/>
</dbReference>
<dbReference type="SUPFAM" id="SSF48403">
    <property type="entry name" value="Ankyrin repeat"/>
    <property type="match status" value="1"/>
</dbReference>
<dbReference type="RefSeq" id="WP_184203816.1">
    <property type="nucleotide sequence ID" value="NZ_JACHGW010000008.1"/>
</dbReference>
<reference evidence="5 6" key="1">
    <citation type="submission" date="2020-08" db="EMBL/GenBank/DDBJ databases">
        <title>Genomic Encyclopedia of Type Strains, Phase IV (KMG-IV): sequencing the most valuable type-strain genomes for metagenomic binning, comparative biology and taxonomic classification.</title>
        <authorList>
            <person name="Goeker M."/>
        </authorList>
    </citation>
    <scope>NUCLEOTIDE SEQUENCE [LARGE SCALE GENOMIC DNA]</scope>
    <source>
        <strain evidence="5 6">DSM 23562</strain>
    </source>
</reference>
<feature type="region of interest" description="Disordered" evidence="4">
    <location>
        <begin position="432"/>
        <end position="456"/>
    </location>
</feature>
<feature type="repeat" description="ANK" evidence="3">
    <location>
        <begin position="456"/>
        <end position="488"/>
    </location>
</feature>
<dbReference type="Pfam" id="PF13637">
    <property type="entry name" value="Ank_4"/>
    <property type="match status" value="1"/>
</dbReference>
<organism evidence="5 6">
    <name type="scientific">Armatimonas rosea</name>
    <dbReference type="NCBI Taxonomy" id="685828"/>
    <lineage>
        <taxon>Bacteria</taxon>
        <taxon>Bacillati</taxon>
        <taxon>Armatimonadota</taxon>
        <taxon>Armatimonadia</taxon>
        <taxon>Armatimonadales</taxon>
        <taxon>Armatimonadaceae</taxon>
        <taxon>Armatimonas</taxon>
    </lineage>
</organism>
<dbReference type="PANTHER" id="PTHR24198:SF165">
    <property type="entry name" value="ANKYRIN REPEAT-CONTAINING PROTEIN-RELATED"/>
    <property type="match status" value="1"/>
</dbReference>
<evidence type="ECO:0000313" key="6">
    <source>
        <dbReference type="Proteomes" id="UP000520814"/>
    </source>
</evidence>
<dbReference type="Gene3D" id="1.25.40.20">
    <property type="entry name" value="Ankyrin repeat-containing domain"/>
    <property type="match status" value="4"/>
</dbReference>
<dbReference type="PRINTS" id="PR01415">
    <property type="entry name" value="ANKYRIN"/>
</dbReference>
<keyword evidence="1" id="KW-0677">Repeat</keyword>
<accession>A0A7W9SWY3</accession>
<dbReference type="InterPro" id="IPR036770">
    <property type="entry name" value="Ankyrin_rpt-contain_sf"/>
</dbReference>
<dbReference type="Pfam" id="PF12796">
    <property type="entry name" value="Ank_2"/>
    <property type="match status" value="2"/>
</dbReference>
<gene>
    <name evidence="5" type="ORF">HNQ39_005566</name>
</gene>
<dbReference type="PROSITE" id="PS50088">
    <property type="entry name" value="ANK_REPEAT"/>
    <property type="match status" value="5"/>
</dbReference>
<dbReference type="PROSITE" id="PS50297">
    <property type="entry name" value="ANK_REP_REGION"/>
    <property type="match status" value="5"/>
</dbReference>
<comment type="caution">
    <text evidence="5">The sequence shown here is derived from an EMBL/GenBank/DDBJ whole genome shotgun (WGS) entry which is preliminary data.</text>
</comment>
<evidence type="ECO:0000256" key="2">
    <source>
        <dbReference type="ARBA" id="ARBA00023043"/>
    </source>
</evidence>
<evidence type="ECO:0000256" key="1">
    <source>
        <dbReference type="ARBA" id="ARBA00022737"/>
    </source>
</evidence>
<keyword evidence="2 3" id="KW-0040">ANK repeat</keyword>
<name>A0A7W9SWY3_ARMRO</name>
<evidence type="ECO:0000256" key="3">
    <source>
        <dbReference type="PROSITE-ProRule" id="PRU00023"/>
    </source>
</evidence>
<proteinExistence type="predicted"/>
<keyword evidence="6" id="KW-1185">Reference proteome</keyword>
<dbReference type="AlphaFoldDB" id="A0A7W9SWY3"/>